<evidence type="ECO:0000256" key="5">
    <source>
        <dbReference type="ARBA" id="ARBA00023204"/>
    </source>
</evidence>
<dbReference type="Pfam" id="PF11967">
    <property type="entry name" value="RecO_N"/>
    <property type="match status" value="1"/>
</dbReference>
<evidence type="ECO:0000256" key="4">
    <source>
        <dbReference type="ARBA" id="ARBA00023172"/>
    </source>
</evidence>
<dbReference type="NCBIfam" id="TIGR00613">
    <property type="entry name" value="reco"/>
    <property type="match status" value="1"/>
</dbReference>
<keyword evidence="4 7" id="KW-0233">DNA recombination</keyword>
<dbReference type="Gene3D" id="2.40.50.140">
    <property type="entry name" value="Nucleic acid-binding proteins"/>
    <property type="match status" value="1"/>
</dbReference>
<dbReference type="SUPFAM" id="SSF50249">
    <property type="entry name" value="Nucleic acid-binding proteins"/>
    <property type="match status" value="1"/>
</dbReference>
<dbReference type="InterPro" id="IPR042242">
    <property type="entry name" value="RecO_C"/>
</dbReference>
<evidence type="ECO:0000313" key="10">
    <source>
        <dbReference type="Proteomes" id="UP000006765"/>
    </source>
</evidence>
<dbReference type="Gene3D" id="1.20.1440.120">
    <property type="entry name" value="Recombination protein O, C-terminal domain"/>
    <property type="match status" value="1"/>
</dbReference>
<dbReference type="PANTHER" id="PTHR33991">
    <property type="entry name" value="DNA REPAIR PROTEIN RECO"/>
    <property type="match status" value="1"/>
</dbReference>
<dbReference type="AlphaFoldDB" id="K2HBT6"/>
<dbReference type="STRING" id="1231392.OCGS_1593"/>
<keyword evidence="10" id="KW-1185">Reference proteome</keyword>
<dbReference type="EMBL" id="AMGO01000036">
    <property type="protein sequence ID" value="EKE44077.1"/>
    <property type="molecule type" value="Genomic_DNA"/>
</dbReference>
<evidence type="ECO:0000313" key="9">
    <source>
        <dbReference type="EMBL" id="EKE44077.1"/>
    </source>
</evidence>
<comment type="caution">
    <text evidence="9">The sequence shown here is derived from an EMBL/GenBank/DDBJ whole genome shotgun (WGS) entry which is preliminary data.</text>
</comment>
<sequence>MIEWREEGIVLSVRRLGENDAIVDAFTPQRGRHAGVVRGGGGRRLAPLLQPGGQLLFAWRARLEDHLGAFTVEAVRSRAGLMGDPLALAALDATTALLAYALPEREGQPHLYAATLALLDLLEDEDEWPLAYLRWEMGLLNSVGFGLDLQRCAVTGARDDLAFVSPRTGRAVARDAAGRWADRLLPLPGCLAGQGPASAGELLDGLRVTGHFLEGRLVPALGDRPLPPARARLIARMARQFSA</sequence>
<evidence type="ECO:0000256" key="6">
    <source>
        <dbReference type="ARBA" id="ARBA00033409"/>
    </source>
</evidence>
<dbReference type="SUPFAM" id="SSF57863">
    <property type="entry name" value="ArfGap/RecO-like zinc finger"/>
    <property type="match status" value="1"/>
</dbReference>
<evidence type="ECO:0000256" key="2">
    <source>
        <dbReference type="ARBA" id="ARBA00021310"/>
    </source>
</evidence>
<protein>
    <recommendedName>
        <fullName evidence="2 7">DNA repair protein RecO</fullName>
    </recommendedName>
    <alternativeName>
        <fullName evidence="6 7">Recombination protein O</fullName>
    </alternativeName>
</protein>
<dbReference type="RefSeq" id="WP_007426745.1">
    <property type="nucleotide sequence ID" value="NZ_AMGO01000036.1"/>
</dbReference>
<feature type="domain" description="DNA replication/recombination mediator RecO N-terminal" evidence="8">
    <location>
        <begin position="1"/>
        <end position="77"/>
    </location>
</feature>
<comment type="similarity">
    <text evidence="1 7">Belongs to the RecO family.</text>
</comment>
<dbReference type="InterPro" id="IPR003717">
    <property type="entry name" value="RecO"/>
</dbReference>
<keyword evidence="5 7" id="KW-0234">DNA repair</keyword>
<reference evidence="9 10" key="1">
    <citation type="journal article" date="2012" name="J. Bacteriol.">
        <title>Draft Genome Sequence of Oceaniovalibus guishaninsula JLT2003T.</title>
        <authorList>
            <person name="Tang K."/>
            <person name="Liu K."/>
            <person name="Jiao N."/>
        </authorList>
    </citation>
    <scope>NUCLEOTIDE SEQUENCE [LARGE SCALE GENOMIC DNA]</scope>
    <source>
        <strain evidence="9 10">JLT2003</strain>
    </source>
</reference>
<comment type="function">
    <text evidence="7">Involved in DNA repair and RecF pathway recombination.</text>
</comment>
<proteinExistence type="inferred from homology"/>
<organism evidence="9 10">
    <name type="scientific">Oceaniovalibus guishaninsula JLT2003</name>
    <dbReference type="NCBI Taxonomy" id="1231392"/>
    <lineage>
        <taxon>Bacteria</taxon>
        <taxon>Pseudomonadati</taxon>
        <taxon>Pseudomonadota</taxon>
        <taxon>Alphaproteobacteria</taxon>
        <taxon>Rhodobacterales</taxon>
        <taxon>Roseobacteraceae</taxon>
        <taxon>Oceaniovalibus</taxon>
    </lineage>
</organism>
<keyword evidence="3 7" id="KW-0227">DNA damage</keyword>
<dbReference type="GO" id="GO:0006302">
    <property type="term" value="P:double-strand break repair"/>
    <property type="evidence" value="ECO:0007669"/>
    <property type="project" value="TreeGrafter"/>
</dbReference>
<dbReference type="eggNOG" id="COG1381">
    <property type="taxonomic scope" value="Bacteria"/>
</dbReference>
<dbReference type="InterPro" id="IPR037278">
    <property type="entry name" value="ARFGAP/RecO"/>
</dbReference>
<evidence type="ECO:0000259" key="8">
    <source>
        <dbReference type="Pfam" id="PF11967"/>
    </source>
</evidence>
<evidence type="ECO:0000256" key="1">
    <source>
        <dbReference type="ARBA" id="ARBA00007452"/>
    </source>
</evidence>
<dbReference type="InterPro" id="IPR012340">
    <property type="entry name" value="NA-bd_OB-fold"/>
</dbReference>
<dbReference type="Proteomes" id="UP000006765">
    <property type="component" value="Unassembled WGS sequence"/>
</dbReference>
<gene>
    <name evidence="7" type="primary">recO</name>
    <name evidence="9" type="ORF">OCGS_1593</name>
</gene>
<dbReference type="GO" id="GO:0043590">
    <property type="term" value="C:bacterial nucleoid"/>
    <property type="evidence" value="ECO:0007669"/>
    <property type="project" value="TreeGrafter"/>
</dbReference>
<dbReference type="PATRIC" id="fig|1231392.3.peg.1599"/>
<evidence type="ECO:0000256" key="7">
    <source>
        <dbReference type="HAMAP-Rule" id="MF_00201"/>
    </source>
</evidence>
<name>K2HBT6_9RHOB</name>
<dbReference type="OrthoDB" id="9804792at2"/>
<accession>K2HBT6</accession>
<dbReference type="HAMAP" id="MF_00201">
    <property type="entry name" value="RecO"/>
    <property type="match status" value="1"/>
</dbReference>
<evidence type="ECO:0000256" key="3">
    <source>
        <dbReference type="ARBA" id="ARBA00022763"/>
    </source>
</evidence>
<dbReference type="GO" id="GO:0006310">
    <property type="term" value="P:DNA recombination"/>
    <property type="evidence" value="ECO:0007669"/>
    <property type="project" value="UniProtKB-UniRule"/>
</dbReference>
<dbReference type="PANTHER" id="PTHR33991:SF1">
    <property type="entry name" value="DNA REPAIR PROTEIN RECO"/>
    <property type="match status" value="1"/>
</dbReference>
<dbReference type="Pfam" id="PF02565">
    <property type="entry name" value="RecO_C"/>
    <property type="match status" value="1"/>
</dbReference>
<dbReference type="InterPro" id="IPR022572">
    <property type="entry name" value="DNA_rep/recomb_RecO_N"/>
</dbReference>